<name>A0A131YF21_RHIAP</name>
<dbReference type="EMBL" id="GEDV01011482">
    <property type="protein sequence ID" value="JAP77075.1"/>
    <property type="molecule type" value="Transcribed_RNA"/>
</dbReference>
<feature type="signal peptide" evidence="1">
    <location>
        <begin position="1"/>
        <end position="25"/>
    </location>
</feature>
<evidence type="ECO:0008006" key="3">
    <source>
        <dbReference type="Google" id="ProtNLM"/>
    </source>
</evidence>
<organism evidence="2">
    <name type="scientific">Rhipicephalus appendiculatus</name>
    <name type="common">Brown ear tick</name>
    <dbReference type="NCBI Taxonomy" id="34631"/>
    <lineage>
        <taxon>Eukaryota</taxon>
        <taxon>Metazoa</taxon>
        <taxon>Ecdysozoa</taxon>
        <taxon>Arthropoda</taxon>
        <taxon>Chelicerata</taxon>
        <taxon>Arachnida</taxon>
        <taxon>Acari</taxon>
        <taxon>Parasitiformes</taxon>
        <taxon>Ixodida</taxon>
        <taxon>Ixodoidea</taxon>
        <taxon>Ixodidae</taxon>
        <taxon>Rhipicephalinae</taxon>
        <taxon>Rhipicephalus</taxon>
        <taxon>Rhipicephalus</taxon>
    </lineage>
</organism>
<accession>A0A131YF21</accession>
<dbReference type="AlphaFoldDB" id="A0A131YF21"/>
<protein>
    <recommendedName>
        <fullName evidence="3">Basic tail secreted protein</fullName>
    </recommendedName>
</protein>
<evidence type="ECO:0000256" key="1">
    <source>
        <dbReference type="SAM" id="SignalP"/>
    </source>
</evidence>
<feature type="chain" id="PRO_5007284869" description="Basic tail secreted protein" evidence="1">
    <location>
        <begin position="26"/>
        <end position="127"/>
    </location>
</feature>
<evidence type="ECO:0000313" key="2">
    <source>
        <dbReference type="EMBL" id="JAP77075.1"/>
    </source>
</evidence>
<reference evidence="2" key="1">
    <citation type="journal article" date="2016" name="Ticks Tick Borne Dis.">
        <title>De novo assembly and annotation of the salivary gland transcriptome of Rhipicephalus appendiculatus male and female ticks during blood feeding.</title>
        <authorList>
            <person name="de Castro M.H."/>
            <person name="de Klerk D."/>
            <person name="Pienaar R."/>
            <person name="Latif A.A."/>
            <person name="Rees D.J."/>
            <person name="Mans B.J."/>
        </authorList>
    </citation>
    <scope>NUCLEOTIDE SEQUENCE</scope>
    <source>
        <tissue evidence="2">Salivary glands</tissue>
    </source>
</reference>
<proteinExistence type="predicted"/>
<sequence length="127" mass="14819">MRIRSVPLFVLGFAVLLQLLDGVAGDQCPKKIWRQLGLTGFLSGCRYWCRGLLPKIGYEKDGTPCTSFFPKRCLPKRQLYYGCPTRSESATNQRRAWRTKQQGCRPVERRWRNHRGREEFHRTGTSQ</sequence>
<keyword evidence="1" id="KW-0732">Signal</keyword>